<dbReference type="PANTHER" id="PTHR36442:SF1">
    <property type="entry name" value="CYCLIC-DI-AMP PHOSPHODIESTERASE PGPH"/>
    <property type="match status" value="1"/>
</dbReference>
<keyword evidence="2" id="KW-1133">Transmembrane helix</keyword>
<dbReference type="Pfam" id="PF07698">
    <property type="entry name" value="7TM-7TMR_HD"/>
    <property type="match status" value="1"/>
</dbReference>
<dbReference type="PROSITE" id="PS51831">
    <property type="entry name" value="HD"/>
    <property type="match status" value="1"/>
</dbReference>
<dbReference type="CDD" id="cd00077">
    <property type="entry name" value="HDc"/>
    <property type="match status" value="1"/>
</dbReference>
<comment type="caution">
    <text evidence="4">The sequence shown here is derived from an EMBL/GenBank/DDBJ whole genome shotgun (WGS) entry which is preliminary data.</text>
</comment>
<keyword evidence="2" id="KW-0472">Membrane</keyword>
<dbReference type="OrthoDB" id="9806952at2"/>
<sequence length="802" mass="88714">MSATNPPRSGKARQNTQRAGKERIESLGLPKPRWVQWWQDDDKSELAVRVGIALLGAVALLVLCQTWRPPFPYRIGMIPDRELLTRVRLEVPDESKTEAAREMARRGVLAMYVNRPEPIDQLKSALRNELFKIISAESFDTMPPDIRKAFASFYEGDEASETGETPAERFSLFKSVLAQDPELKKFDGAISSAILPMRQHGVLRANQHTIEQGDQRFIRVFTPGQQADATPCDISTVRIAEAGKEFETRLRDEFRQRYDQGESESVQTVAKMIVHWFVSRLPENETLEYDDEETEMARQKAAAEVPVKMRVMFTGKSKLASAGQPLTADELSLLRYEWQALLDQLSISDRIARVAAYGGLIIALYLLCGAYIYSVDDRRLLQNPRKLAKLIALMVAVISCAYWFSQRISIPRTELIPLVVGSMIAAVVYGRELALLLMASASVSLTLFLGLPISDLVVMAATCTTCTLLVGRIRTRTHLLYVGSISALITMATVVGVGIVTGQMLSDGTLGQGLEPIYLGPLFGEVVWNLLKQALIAGCCIVVPAAALTPFLPLVEKGFGVLTDLSLLELGDASDPLLRRLAQRAPGTYNHSINVASIAEAAADEIGANGLLVRVGAYFHDIGKMFKPEYFIENQSGGVNQHDSLQPAMSTLVIIAHVKDGADLARSHHLPEPIIDFILQHHGTTLVEYFYREATRRSEEDPNREAVSDKDFRYPGPKPKTLEAAVLMLADTVESASRTLVDPTPARIQGLVDSIAQKKVADGQFDECGMTFRQLHRVRQSLVKSLTAIYHARIKYPGQQSA</sequence>
<dbReference type="Proteomes" id="UP000316476">
    <property type="component" value="Unassembled WGS sequence"/>
</dbReference>
<dbReference type="Pfam" id="PF01966">
    <property type="entry name" value="HD"/>
    <property type="match status" value="1"/>
</dbReference>
<dbReference type="PANTHER" id="PTHR36442">
    <property type="entry name" value="CYCLIC-DI-AMP PHOSPHODIESTERASE PGPH"/>
    <property type="match status" value="1"/>
</dbReference>
<dbReference type="SMART" id="SM00471">
    <property type="entry name" value="HDc"/>
    <property type="match status" value="1"/>
</dbReference>
<keyword evidence="2" id="KW-0812">Transmembrane</keyword>
<dbReference type="Pfam" id="PF07697">
    <property type="entry name" value="7TMR-HDED"/>
    <property type="match status" value="1"/>
</dbReference>
<evidence type="ECO:0000259" key="3">
    <source>
        <dbReference type="PROSITE" id="PS51831"/>
    </source>
</evidence>
<dbReference type="InterPro" id="IPR006674">
    <property type="entry name" value="HD_domain"/>
</dbReference>
<reference evidence="4 5" key="1">
    <citation type="submission" date="2019-02" db="EMBL/GenBank/DDBJ databases">
        <title>Deep-cultivation of Planctomycetes and their phenomic and genomic characterization uncovers novel biology.</title>
        <authorList>
            <person name="Wiegand S."/>
            <person name="Jogler M."/>
            <person name="Boedeker C."/>
            <person name="Pinto D."/>
            <person name="Vollmers J."/>
            <person name="Rivas-Marin E."/>
            <person name="Kohn T."/>
            <person name="Peeters S.H."/>
            <person name="Heuer A."/>
            <person name="Rast P."/>
            <person name="Oberbeckmann S."/>
            <person name="Bunk B."/>
            <person name="Jeske O."/>
            <person name="Meyerdierks A."/>
            <person name="Storesund J.E."/>
            <person name="Kallscheuer N."/>
            <person name="Luecker S."/>
            <person name="Lage O.M."/>
            <person name="Pohl T."/>
            <person name="Merkel B.J."/>
            <person name="Hornburger P."/>
            <person name="Mueller R.-W."/>
            <person name="Bruemmer F."/>
            <person name="Labrenz M."/>
            <person name="Spormann A.M."/>
            <person name="Op Den Camp H."/>
            <person name="Overmann J."/>
            <person name="Amann R."/>
            <person name="Jetten M.S.M."/>
            <person name="Mascher T."/>
            <person name="Medema M.H."/>
            <person name="Devos D.P."/>
            <person name="Kaster A.-K."/>
            <person name="Ovreas L."/>
            <person name="Rohde M."/>
            <person name="Galperin M.Y."/>
            <person name="Jogler C."/>
        </authorList>
    </citation>
    <scope>NUCLEOTIDE SEQUENCE [LARGE SCALE GENOMIC DNA]</scope>
    <source>
        <strain evidence="4 5">V7</strain>
    </source>
</reference>
<dbReference type="InterPro" id="IPR003607">
    <property type="entry name" value="HD/PDEase_dom"/>
</dbReference>
<name>A0A5C6FZX5_9PLAN</name>
<feature type="transmembrane region" description="Helical" evidence="2">
    <location>
        <begin position="416"/>
        <end position="439"/>
    </location>
</feature>
<protein>
    <recommendedName>
        <fullName evidence="3">HD domain-containing protein</fullName>
    </recommendedName>
</protein>
<dbReference type="InterPro" id="IPR052722">
    <property type="entry name" value="PgpH_phosphodiesterase"/>
</dbReference>
<feature type="transmembrane region" description="Helical" evidence="2">
    <location>
        <begin position="479"/>
        <end position="500"/>
    </location>
</feature>
<feature type="transmembrane region" description="Helical" evidence="2">
    <location>
        <begin position="387"/>
        <end position="404"/>
    </location>
</feature>
<dbReference type="InterPro" id="IPR011624">
    <property type="entry name" value="Metal-dep_PHydrolase_7TM_extra"/>
</dbReference>
<proteinExistence type="predicted"/>
<feature type="transmembrane region" description="Helical" evidence="2">
    <location>
        <begin position="354"/>
        <end position="375"/>
    </location>
</feature>
<dbReference type="SUPFAM" id="SSF109604">
    <property type="entry name" value="HD-domain/PDEase-like"/>
    <property type="match status" value="1"/>
</dbReference>
<organism evidence="4 5">
    <name type="scientific">Crateriforma conspicua</name>
    <dbReference type="NCBI Taxonomy" id="2527996"/>
    <lineage>
        <taxon>Bacteria</taxon>
        <taxon>Pseudomonadati</taxon>
        <taxon>Planctomycetota</taxon>
        <taxon>Planctomycetia</taxon>
        <taxon>Planctomycetales</taxon>
        <taxon>Planctomycetaceae</taxon>
        <taxon>Crateriforma</taxon>
    </lineage>
</organism>
<feature type="transmembrane region" description="Helical" evidence="2">
    <location>
        <begin position="46"/>
        <end position="64"/>
    </location>
</feature>
<accession>A0A5C6FZX5</accession>
<dbReference type="Gene3D" id="1.10.3210.10">
    <property type="entry name" value="Hypothetical protein af1432"/>
    <property type="match status" value="1"/>
</dbReference>
<evidence type="ECO:0000313" key="5">
    <source>
        <dbReference type="Proteomes" id="UP000316476"/>
    </source>
</evidence>
<feature type="region of interest" description="Disordered" evidence="1">
    <location>
        <begin position="1"/>
        <end position="23"/>
    </location>
</feature>
<evidence type="ECO:0000313" key="4">
    <source>
        <dbReference type="EMBL" id="TWU66553.1"/>
    </source>
</evidence>
<dbReference type="EMBL" id="SJPZ01000001">
    <property type="protein sequence ID" value="TWU66553.1"/>
    <property type="molecule type" value="Genomic_DNA"/>
</dbReference>
<dbReference type="RefSeq" id="WP_146413160.1">
    <property type="nucleotide sequence ID" value="NZ_SJPZ01000001.1"/>
</dbReference>
<feature type="transmembrane region" description="Helical" evidence="2">
    <location>
        <begin position="445"/>
        <end position="470"/>
    </location>
</feature>
<dbReference type="AlphaFoldDB" id="A0A5C6FZX5"/>
<evidence type="ECO:0000256" key="2">
    <source>
        <dbReference type="SAM" id="Phobius"/>
    </source>
</evidence>
<feature type="compositionally biased region" description="Polar residues" evidence="1">
    <location>
        <begin position="1"/>
        <end position="18"/>
    </location>
</feature>
<dbReference type="NCBIfam" id="TIGR00277">
    <property type="entry name" value="HDIG"/>
    <property type="match status" value="1"/>
</dbReference>
<dbReference type="InterPro" id="IPR006675">
    <property type="entry name" value="HDIG_dom"/>
</dbReference>
<gene>
    <name evidence="4" type="ORF">V7x_21200</name>
</gene>
<evidence type="ECO:0000256" key="1">
    <source>
        <dbReference type="SAM" id="MobiDB-lite"/>
    </source>
</evidence>
<dbReference type="InterPro" id="IPR011621">
    <property type="entry name" value="Metal-dep_PHydrolase_7TM_intra"/>
</dbReference>
<feature type="domain" description="HD" evidence="3">
    <location>
        <begin position="588"/>
        <end position="736"/>
    </location>
</feature>